<organism evidence="3 4">
    <name type="scientific">[Mycobacterium] kokjensenii</name>
    <dbReference type="NCBI Taxonomy" id="3064287"/>
    <lineage>
        <taxon>Bacteria</taxon>
        <taxon>Bacillati</taxon>
        <taxon>Actinomycetota</taxon>
        <taxon>Actinomycetes</taxon>
        <taxon>Mycobacteriales</taxon>
        <taxon>Mycobacteriaceae</taxon>
        <taxon>Mycolicibacter</taxon>
    </lineage>
</organism>
<feature type="domain" description="HNH nuclease" evidence="2">
    <location>
        <begin position="371"/>
        <end position="422"/>
    </location>
</feature>
<feature type="compositionally biased region" description="Low complexity" evidence="1">
    <location>
        <begin position="295"/>
        <end position="312"/>
    </location>
</feature>
<gene>
    <name evidence="3" type="ORF">MU0083_000063</name>
</gene>
<proteinExistence type="predicted"/>
<keyword evidence="4" id="KW-1185">Reference proteome</keyword>
<feature type="region of interest" description="Disordered" evidence="1">
    <location>
        <begin position="467"/>
        <end position="522"/>
    </location>
</feature>
<dbReference type="RefSeq" id="WP_308474735.1">
    <property type="nucleotide sequence ID" value="NZ_OY726394.1"/>
</dbReference>
<feature type="compositionally biased region" description="Polar residues" evidence="1">
    <location>
        <begin position="273"/>
        <end position="282"/>
    </location>
</feature>
<dbReference type="InterPro" id="IPR003870">
    <property type="entry name" value="DUF222"/>
</dbReference>
<sequence>MFDTSLAGPTELAGLDDAALVETITRWSRMEATAAAHRLAAIGELVARRTTGNAFDRSRWSCDNWDGAAAEIAAAEHTSHALASSQMYLASALRDRIPTVGALFLTGRITARLASTIAWHTTLITDPTILAHIDTELADIATSLGPLSGPKTATAIDALIERHDPAAVRRYRDRARNRDFIIDTHNSHDGTTDVWGHLFAVDATALDQRLTQLAHSVCDNDPRTLAQRRADALGALATGATTLACTCGDTDCPATTNPDTRATSVVVHVLTDTTTNSATPDPQLSGDHTPEPEPDTGADTTGTGTHSTAEPTADTTESKPKPAHARPAHLIGGGTIPPGLLAQLIAGGAHITPLGHPDDFTTEHHYRPSKALAAFIRARDLTCRFPGCDRPATHCDIDHAIPHPHGPTHPANLRCMCRKHHLLKTFWTGPGGWSDHQHPNGTIDWTSPTGHTYTTRPGSQLLYPTLTLPTPPPPTTPTPPPATTPERGLMMPTRTTTRAQNRQHHINTERTHNLTHHNKPPP</sequence>
<feature type="compositionally biased region" description="Basic residues" evidence="1">
    <location>
        <begin position="513"/>
        <end position="522"/>
    </location>
</feature>
<feature type="region of interest" description="Disordered" evidence="1">
    <location>
        <begin position="273"/>
        <end position="334"/>
    </location>
</feature>
<feature type="compositionally biased region" description="Pro residues" evidence="1">
    <location>
        <begin position="469"/>
        <end position="483"/>
    </location>
</feature>
<evidence type="ECO:0000259" key="2">
    <source>
        <dbReference type="SMART" id="SM00507"/>
    </source>
</evidence>
<evidence type="ECO:0000256" key="1">
    <source>
        <dbReference type="SAM" id="MobiDB-lite"/>
    </source>
</evidence>
<reference evidence="3 4" key="1">
    <citation type="submission" date="2023-08" db="EMBL/GenBank/DDBJ databases">
        <authorList>
            <person name="Folkvardsen B D."/>
            <person name="Norman A."/>
        </authorList>
    </citation>
    <scope>NUCLEOTIDE SEQUENCE [LARGE SCALE GENOMIC DNA]</scope>
    <source>
        <strain evidence="3 4">Mu0083</strain>
    </source>
</reference>
<evidence type="ECO:0000313" key="3">
    <source>
        <dbReference type="EMBL" id="CAJ1493002.1"/>
    </source>
</evidence>
<dbReference type="SMART" id="SM00507">
    <property type="entry name" value="HNHc"/>
    <property type="match status" value="1"/>
</dbReference>
<dbReference type="InterPro" id="IPR003615">
    <property type="entry name" value="HNH_nuc"/>
</dbReference>
<evidence type="ECO:0000313" key="4">
    <source>
        <dbReference type="Proteomes" id="UP001190336"/>
    </source>
</evidence>
<dbReference type="Pfam" id="PF02720">
    <property type="entry name" value="DUF222"/>
    <property type="match status" value="1"/>
</dbReference>
<accession>A0ABN9MU55</accession>
<dbReference type="CDD" id="cd00085">
    <property type="entry name" value="HNHc"/>
    <property type="match status" value="1"/>
</dbReference>
<name>A0ABN9MU55_9MYCO</name>
<protein>
    <submittedName>
        <fullName evidence="3">DUF222 domain-containing protein</fullName>
    </submittedName>
</protein>
<dbReference type="EMBL" id="OY726394">
    <property type="protein sequence ID" value="CAJ1493002.1"/>
    <property type="molecule type" value="Genomic_DNA"/>
</dbReference>
<dbReference type="Proteomes" id="UP001190336">
    <property type="component" value="Chromosome"/>
</dbReference>